<dbReference type="OrthoDB" id="3540923at2"/>
<name>A0A1C5JL16_9ACTN</name>
<dbReference type="AlphaFoldDB" id="A0A1C5JL16"/>
<evidence type="ECO:0000256" key="1">
    <source>
        <dbReference type="SAM" id="MobiDB-lite"/>
    </source>
</evidence>
<sequence length="107" mass="11509">MGIRGASRLAAERDRLVGQAGQVEAASRAAAALRTELADLPGVWLAPELHVNGLTRFADIFLDNIFIDLAVRGRIRQARADRHARRARCLPPGGSQTSGVAARASRR</sequence>
<evidence type="ECO:0000313" key="2">
    <source>
        <dbReference type="EMBL" id="SCG70919.1"/>
    </source>
</evidence>
<evidence type="ECO:0000313" key="3">
    <source>
        <dbReference type="Proteomes" id="UP000198221"/>
    </source>
</evidence>
<keyword evidence="3" id="KW-1185">Reference proteome</keyword>
<dbReference type="RefSeq" id="WP_089014315.1">
    <property type="nucleotide sequence ID" value="NZ_LT607754.1"/>
</dbReference>
<proteinExistence type="predicted"/>
<organism evidence="2 3">
    <name type="scientific">Micromonospora inositola</name>
    <dbReference type="NCBI Taxonomy" id="47865"/>
    <lineage>
        <taxon>Bacteria</taxon>
        <taxon>Bacillati</taxon>
        <taxon>Actinomycetota</taxon>
        <taxon>Actinomycetes</taxon>
        <taxon>Micromonosporales</taxon>
        <taxon>Micromonosporaceae</taxon>
        <taxon>Micromonospora</taxon>
    </lineage>
</organism>
<dbReference type="EMBL" id="LT607754">
    <property type="protein sequence ID" value="SCG70919.1"/>
    <property type="molecule type" value="Genomic_DNA"/>
</dbReference>
<dbReference type="Proteomes" id="UP000198221">
    <property type="component" value="Chromosome I"/>
</dbReference>
<reference evidence="3" key="1">
    <citation type="submission" date="2016-06" db="EMBL/GenBank/DDBJ databases">
        <authorList>
            <person name="Varghese N."/>
            <person name="Submissions Spin"/>
        </authorList>
    </citation>
    <scope>NUCLEOTIDE SEQUENCE [LARGE SCALE GENOMIC DNA]</scope>
    <source>
        <strain evidence="3">DSM 43819</strain>
    </source>
</reference>
<feature type="region of interest" description="Disordered" evidence="1">
    <location>
        <begin position="86"/>
        <end position="107"/>
    </location>
</feature>
<accession>A0A1C5JL16</accession>
<gene>
    <name evidence="2" type="ORF">GA0070613_4833</name>
</gene>
<protein>
    <submittedName>
        <fullName evidence="2">Uncharacterized protein</fullName>
    </submittedName>
</protein>